<gene>
    <name evidence="2" type="ORF">RND81_02G008300</name>
</gene>
<proteinExistence type="predicted"/>
<comment type="caution">
    <text evidence="2">The sequence shown here is derived from an EMBL/GenBank/DDBJ whole genome shotgun (WGS) entry which is preliminary data.</text>
</comment>
<feature type="signal peptide" evidence="1">
    <location>
        <begin position="1"/>
        <end position="23"/>
    </location>
</feature>
<keyword evidence="3" id="KW-1185">Reference proteome</keyword>
<dbReference type="EMBL" id="JBDFQZ010000002">
    <property type="protein sequence ID" value="KAK9747680.1"/>
    <property type="molecule type" value="Genomic_DNA"/>
</dbReference>
<evidence type="ECO:0000256" key="1">
    <source>
        <dbReference type="SAM" id="SignalP"/>
    </source>
</evidence>
<dbReference type="InterPro" id="IPR035513">
    <property type="entry name" value="Invertase/methylesterase_inhib"/>
</dbReference>
<feature type="chain" id="PRO_5043609677" description="Pectinesterase inhibitor domain-containing protein" evidence="1">
    <location>
        <begin position="24"/>
        <end position="176"/>
    </location>
</feature>
<dbReference type="AlphaFoldDB" id="A0AAW1MJR4"/>
<sequence>MTPHQNFITIAALLCTLLLAVQAANPTLITRLCGATSAPEACTRCINHQPTPSIDERDVVLSLLDCAYLDLLSLKIDTKHAIDSESTDETTRSALDQCNQLILNLISENGILNFKVGKKEFSLAKSDIDGHMSDEIKGCYRLLGAPGVTIPPKVFSGLFSVTSDYGITSQVLSLVH</sequence>
<protein>
    <recommendedName>
        <fullName evidence="4">Pectinesterase inhibitor domain-containing protein</fullName>
    </recommendedName>
</protein>
<reference evidence="2" key="1">
    <citation type="submission" date="2024-03" db="EMBL/GenBank/DDBJ databases">
        <title>WGS assembly of Saponaria officinalis var. Norfolk2.</title>
        <authorList>
            <person name="Jenkins J."/>
            <person name="Shu S."/>
            <person name="Grimwood J."/>
            <person name="Barry K."/>
            <person name="Goodstein D."/>
            <person name="Schmutz J."/>
            <person name="Leebens-Mack J."/>
            <person name="Osbourn A."/>
        </authorList>
    </citation>
    <scope>NUCLEOTIDE SEQUENCE [LARGE SCALE GENOMIC DNA]</scope>
    <source>
        <strain evidence="2">JIC</strain>
    </source>
</reference>
<evidence type="ECO:0000313" key="3">
    <source>
        <dbReference type="Proteomes" id="UP001443914"/>
    </source>
</evidence>
<keyword evidence="1" id="KW-0732">Signal</keyword>
<organism evidence="2 3">
    <name type="scientific">Saponaria officinalis</name>
    <name type="common">Common soapwort</name>
    <name type="synonym">Lychnis saponaria</name>
    <dbReference type="NCBI Taxonomy" id="3572"/>
    <lineage>
        <taxon>Eukaryota</taxon>
        <taxon>Viridiplantae</taxon>
        <taxon>Streptophyta</taxon>
        <taxon>Embryophyta</taxon>
        <taxon>Tracheophyta</taxon>
        <taxon>Spermatophyta</taxon>
        <taxon>Magnoliopsida</taxon>
        <taxon>eudicotyledons</taxon>
        <taxon>Gunneridae</taxon>
        <taxon>Pentapetalae</taxon>
        <taxon>Caryophyllales</taxon>
        <taxon>Caryophyllaceae</taxon>
        <taxon>Caryophylleae</taxon>
        <taxon>Saponaria</taxon>
    </lineage>
</organism>
<accession>A0AAW1MJR4</accession>
<dbReference type="Gene3D" id="1.20.140.40">
    <property type="entry name" value="Invertase/pectin methylesterase inhibitor family protein"/>
    <property type="match status" value="1"/>
</dbReference>
<dbReference type="Proteomes" id="UP001443914">
    <property type="component" value="Unassembled WGS sequence"/>
</dbReference>
<name>A0AAW1MJR4_SAPOF</name>
<dbReference type="SUPFAM" id="SSF101148">
    <property type="entry name" value="Plant invertase/pectin methylesterase inhibitor"/>
    <property type="match status" value="1"/>
</dbReference>
<evidence type="ECO:0000313" key="2">
    <source>
        <dbReference type="EMBL" id="KAK9747680.1"/>
    </source>
</evidence>
<evidence type="ECO:0008006" key="4">
    <source>
        <dbReference type="Google" id="ProtNLM"/>
    </source>
</evidence>